<feature type="transmembrane region" description="Helical" evidence="1">
    <location>
        <begin position="6"/>
        <end position="26"/>
    </location>
</feature>
<evidence type="ECO:0000313" key="3">
    <source>
        <dbReference type="Proteomes" id="UP001499959"/>
    </source>
</evidence>
<sequence>MTDLWAALALVAVIEGLMLFAFPGVWRRAAEQMLSMPLGQLRVVGGVVMAAGLIALYLVRG</sequence>
<keyword evidence="1" id="KW-0472">Membrane</keyword>
<accession>A0ABP9C8T0</accession>
<gene>
    <name evidence="2" type="ORF">GCM10023307_36440</name>
</gene>
<evidence type="ECO:0000313" key="2">
    <source>
        <dbReference type="EMBL" id="GAA4806535.1"/>
    </source>
</evidence>
<dbReference type="RefSeq" id="WP_345304803.1">
    <property type="nucleotide sequence ID" value="NZ_BAABJE010000030.1"/>
</dbReference>
<dbReference type="PANTHER" id="PTHR38602:SF1">
    <property type="entry name" value="INNER MEMBRANE PROTEIN"/>
    <property type="match status" value="1"/>
</dbReference>
<evidence type="ECO:0000256" key="1">
    <source>
        <dbReference type="SAM" id="Phobius"/>
    </source>
</evidence>
<dbReference type="InterPro" id="IPR019201">
    <property type="entry name" value="DUF2065"/>
</dbReference>
<keyword evidence="1" id="KW-0812">Transmembrane</keyword>
<keyword evidence="1" id="KW-1133">Transmembrane helix</keyword>
<dbReference type="PANTHER" id="PTHR38602">
    <property type="entry name" value="INNER MEMBRANE PROTEIN-RELATED"/>
    <property type="match status" value="1"/>
</dbReference>
<keyword evidence="3" id="KW-1185">Reference proteome</keyword>
<name>A0ABP9C8T0_9GAMM</name>
<dbReference type="Proteomes" id="UP001499959">
    <property type="component" value="Unassembled WGS sequence"/>
</dbReference>
<feature type="transmembrane region" description="Helical" evidence="1">
    <location>
        <begin position="38"/>
        <end position="59"/>
    </location>
</feature>
<organism evidence="2 3">
    <name type="scientific">Lysobacter hankyongensis</name>
    <dbReference type="NCBI Taxonomy" id="1176535"/>
    <lineage>
        <taxon>Bacteria</taxon>
        <taxon>Pseudomonadati</taxon>
        <taxon>Pseudomonadota</taxon>
        <taxon>Gammaproteobacteria</taxon>
        <taxon>Lysobacterales</taxon>
        <taxon>Lysobacteraceae</taxon>
        <taxon>Lysobacter</taxon>
    </lineage>
</organism>
<comment type="caution">
    <text evidence="2">The sequence shown here is derived from an EMBL/GenBank/DDBJ whole genome shotgun (WGS) entry which is preliminary data.</text>
</comment>
<dbReference type="Pfam" id="PF09838">
    <property type="entry name" value="DUF2065"/>
    <property type="match status" value="1"/>
</dbReference>
<reference evidence="3" key="1">
    <citation type="journal article" date="2019" name="Int. J. Syst. Evol. Microbiol.">
        <title>The Global Catalogue of Microorganisms (GCM) 10K type strain sequencing project: providing services to taxonomists for standard genome sequencing and annotation.</title>
        <authorList>
            <consortium name="The Broad Institute Genomics Platform"/>
            <consortium name="The Broad Institute Genome Sequencing Center for Infectious Disease"/>
            <person name="Wu L."/>
            <person name="Ma J."/>
        </authorList>
    </citation>
    <scope>NUCLEOTIDE SEQUENCE [LARGE SCALE GENOMIC DNA]</scope>
    <source>
        <strain evidence="3">JCM 18204</strain>
    </source>
</reference>
<proteinExistence type="predicted"/>
<dbReference type="EMBL" id="BAABJE010000030">
    <property type="protein sequence ID" value="GAA4806535.1"/>
    <property type="molecule type" value="Genomic_DNA"/>
</dbReference>
<protein>
    <submittedName>
        <fullName evidence="2">DUF2065 family protein</fullName>
    </submittedName>
</protein>